<reference evidence="2 3" key="1">
    <citation type="submission" date="2019-07" db="EMBL/GenBank/DDBJ databases">
        <title>Genomics analysis of Aphanomyces spp. identifies a new class of oomycete effector associated with host adaptation.</title>
        <authorList>
            <person name="Gaulin E."/>
        </authorList>
    </citation>
    <scope>NUCLEOTIDE SEQUENCE [LARGE SCALE GENOMIC DNA]</scope>
    <source>
        <strain evidence="2 3">ATCC 201684</strain>
    </source>
</reference>
<gene>
    <name evidence="2" type="ORF">Ae201684_008346</name>
</gene>
<proteinExistence type="predicted"/>
<evidence type="ECO:0000256" key="1">
    <source>
        <dbReference type="SAM" id="MobiDB-lite"/>
    </source>
</evidence>
<name>A0A6G0X5Q1_9STRA</name>
<sequence>MAIATFFRNLNPFKRSRASQTPVKQHDRGEKNKRNDATPPCTPPSSHEYKFVLAQPIVPRVAAPVEIPREYLYQRFNTVGGKKVPFTRRHVRLARRKMIVYEKIHENQAYYQATR</sequence>
<organism evidence="2 3">
    <name type="scientific">Aphanomyces euteiches</name>
    <dbReference type="NCBI Taxonomy" id="100861"/>
    <lineage>
        <taxon>Eukaryota</taxon>
        <taxon>Sar</taxon>
        <taxon>Stramenopiles</taxon>
        <taxon>Oomycota</taxon>
        <taxon>Saprolegniomycetes</taxon>
        <taxon>Saprolegniales</taxon>
        <taxon>Verrucalvaceae</taxon>
        <taxon>Aphanomyces</taxon>
    </lineage>
</organism>
<dbReference type="EMBL" id="VJMJ01000101">
    <property type="protein sequence ID" value="KAF0735134.1"/>
    <property type="molecule type" value="Genomic_DNA"/>
</dbReference>
<evidence type="ECO:0000313" key="3">
    <source>
        <dbReference type="Proteomes" id="UP000481153"/>
    </source>
</evidence>
<feature type="compositionally biased region" description="Basic and acidic residues" evidence="1">
    <location>
        <begin position="24"/>
        <end position="36"/>
    </location>
</feature>
<keyword evidence="3" id="KW-1185">Reference proteome</keyword>
<feature type="region of interest" description="Disordered" evidence="1">
    <location>
        <begin position="13"/>
        <end position="45"/>
    </location>
</feature>
<evidence type="ECO:0000313" key="2">
    <source>
        <dbReference type="EMBL" id="KAF0735134.1"/>
    </source>
</evidence>
<protein>
    <submittedName>
        <fullName evidence="2">Uncharacterized protein</fullName>
    </submittedName>
</protein>
<dbReference type="VEuPathDB" id="FungiDB:AeMF1_005414"/>
<comment type="caution">
    <text evidence="2">The sequence shown here is derived from an EMBL/GenBank/DDBJ whole genome shotgun (WGS) entry which is preliminary data.</text>
</comment>
<accession>A0A6G0X5Q1</accession>
<dbReference type="AlphaFoldDB" id="A0A6G0X5Q1"/>
<dbReference type="Proteomes" id="UP000481153">
    <property type="component" value="Unassembled WGS sequence"/>
</dbReference>